<reference evidence="2" key="1">
    <citation type="submission" date="2021-02" db="EMBL/GenBank/DDBJ databases">
        <authorList>
            <person name="Nowell W R."/>
        </authorList>
    </citation>
    <scope>NUCLEOTIDE SEQUENCE</scope>
</reference>
<dbReference type="InterPro" id="IPR050984">
    <property type="entry name" value="Gfo/Idh/MocA_domain"/>
</dbReference>
<comment type="caution">
    <text evidence="2">The sequence shown here is derived from an EMBL/GenBank/DDBJ whole genome shotgun (WGS) entry which is preliminary data.</text>
</comment>
<gene>
    <name evidence="2" type="ORF">JYZ213_LOCUS17780</name>
</gene>
<dbReference type="EMBL" id="CAJNOG010000169">
    <property type="protein sequence ID" value="CAF1034337.1"/>
    <property type="molecule type" value="Genomic_DNA"/>
</dbReference>
<dbReference type="AlphaFoldDB" id="A0A814J7F3"/>
<evidence type="ECO:0000256" key="1">
    <source>
        <dbReference type="ARBA" id="ARBA00023002"/>
    </source>
</evidence>
<dbReference type="PANTHER" id="PTHR22604:SF105">
    <property type="entry name" value="TRANS-1,2-DIHYDROBENZENE-1,2-DIOL DEHYDROGENASE"/>
    <property type="match status" value="1"/>
</dbReference>
<sequence>MYRFYINCHHWRPTRQQWIYANRCLPIDELKRVINMPTLFWCPTKMTLPNDHIVEHHLPQTIKPTNYTNSAGLRYEAIACRDEIMNGKTEHPFMTLEHSLQIARIIEEARKQMLTPKQ</sequence>
<evidence type="ECO:0000313" key="3">
    <source>
        <dbReference type="Proteomes" id="UP000663845"/>
    </source>
</evidence>
<evidence type="ECO:0000313" key="2">
    <source>
        <dbReference type="EMBL" id="CAF1034337.1"/>
    </source>
</evidence>
<accession>A0A814J7F3</accession>
<keyword evidence="1" id="KW-0560">Oxidoreductase</keyword>
<name>A0A814J7F3_9BILA</name>
<organism evidence="2 3">
    <name type="scientific">Adineta steineri</name>
    <dbReference type="NCBI Taxonomy" id="433720"/>
    <lineage>
        <taxon>Eukaryota</taxon>
        <taxon>Metazoa</taxon>
        <taxon>Spiralia</taxon>
        <taxon>Gnathifera</taxon>
        <taxon>Rotifera</taxon>
        <taxon>Eurotatoria</taxon>
        <taxon>Bdelloidea</taxon>
        <taxon>Adinetida</taxon>
        <taxon>Adinetidae</taxon>
        <taxon>Adineta</taxon>
    </lineage>
</organism>
<protein>
    <submittedName>
        <fullName evidence="2">Uncharacterized protein</fullName>
    </submittedName>
</protein>
<dbReference type="Gene3D" id="3.30.360.10">
    <property type="entry name" value="Dihydrodipicolinate Reductase, domain 2"/>
    <property type="match status" value="1"/>
</dbReference>
<proteinExistence type="predicted"/>
<dbReference type="Proteomes" id="UP000663845">
    <property type="component" value="Unassembled WGS sequence"/>
</dbReference>
<dbReference type="GO" id="GO:0016491">
    <property type="term" value="F:oxidoreductase activity"/>
    <property type="evidence" value="ECO:0007669"/>
    <property type="project" value="UniProtKB-KW"/>
</dbReference>
<dbReference type="PANTHER" id="PTHR22604">
    <property type="entry name" value="OXIDOREDUCTASES"/>
    <property type="match status" value="1"/>
</dbReference>